<name>A8XN67_CAEBR</name>
<dbReference type="InParanoid" id="A8XN67"/>
<evidence type="ECO:0000256" key="1">
    <source>
        <dbReference type="SAM" id="MobiDB-lite"/>
    </source>
</evidence>
<dbReference type="Proteomes" id="UP000008549">
    <property type="component" value="Unassembled WGS sequence"/>
</dbReference>
<evidence type="ECO:0000313" key="4">
    <source>
        <dbReference type="WormBase" id="CBG16061"/>
    </source>
</evidence>
<dbReference type="KEGG" id="cbr:CBG_16061"/>
<reference evidence="2 3" key="2">
    <citation type="journal article" date="2011" name="PLoS Genet.">
        <title>Caenorhabditis briggsae recombinant inbred line genotypes reveal inter-strain incompatibility and the evolution of recombination.</title>
        <authorList>
            <person name="Ross J.A."/>
            <person name="Koboldt D.C."/>
            <person name="Staisch J.E."/>
            <person name="Chamberlin H.M."/>
            <person name="Gupta B.P."/>
            <person name="Miller R.D."/>
            <person name="Baird S.E."/>
            <person name="Haag E.S."/>
        </authorList>
    </citation>
    <scope>NUCLEOTIDE SEQUENCE [LARGE SCALE GENOMIC DNA]</scope>
    <source>
        <strain evidence="2 3">AF16</strain>
    </source>
</reference>
<feature type="region of interest" description="Disordered" evidence="1">
    <location>
        <begin position="136"/>
        <end position="219"/>
    </location>
</feature>
<gene>
    <name evidence="2 4" type="ORF">CBG16061</name>
    <name evidence="2" type="ORF">CBG_16061</name>
</gene>
<organism evidence="2 3">
    <name type="scientific">Caenorhabditis briggsae</name>
    <dbReference type="NCBI Taxonomy" id="6238"/>
    <lineage>
        <taxon>Eukaryota</taxon>
        <taxon>Metazoa</taxon>
        <taxon>Ecdysozoa</taxon>
        <taxon>Nematoda</taxon>
        <taxon>Chromadorea</taxon>
        <taxon>Rhabditida</taxon>
        <taxon>Rhabditina</taxon>
        <taxon>Rhabditomorpha</taxon>
        <taxon>Rhabditoidea</taxon>
        <taxon>Rhabditidae</taxon>
        <taxon>Peloderinae</taxon>
        <taxon>Caenorhabditis</taxon>
    </lineage>
</organism>
<dbReference type="GeneID" id="8585425"/>
<proteinExistence type="predicted"/>
<dbReference type="HOGENOM" id="CLU_772176_0_0_1"/>
<dbReference type="EMBL" id="HE600961">
    <property type="protein sequence ID" value="CAP34297.2"/>
    <property type="molecule type" value="Genomic_DNA"/>
</dbReference>
<dbReference type="CTD" id="8585425"/>
<accession>A8XN67</accession>
<keyword evidence="3" id="KW-1185">Reference proteome</keyword>
<evidence type="ECO:0000313" key="3">
    <source>
        <dbReference type="Proteomes" id="UP000008549"/>
    </source>
</evidence>
<dbReference type="FunCoup" id="A8XN67">
    <property type="interactions" value="1373"/>
</dbReference>
<feature type="compositionally biased region" description="Basic and acidic residues" evidence="1">
    <location>
        <begin position="209"/>
        <end position="219"/>
    </location>
</feature>
<sequence>MTSWETALKDVSNGLGCVYHLLREEHNDEYTAPPSVEKKLVSAGADSNGNTLDDVNRILKASQLLDNDRVWEEIMEKTPAVSTSADHPKTRIRIEVRTVVNTKTDPPTLTESIRIFNQGPGPLNIDPMAVIRKVRSTRPRDARGFPILPPGLTFGTSTPSPSQRINISPHPISEAPVPQEPRFPDQPQANDPLPFHTNAYDSPPPSPGHEMEDHADHMRHDPNGAIPTLAELGLSEDDGVQGNNNSDEDKNTFCHIKLCNSFHHLLKTTPENVQVLKLMQENGFENYDLQDKQNILKELLHHSDVILRKAIENCPSAITEELVELAASIVLINNSLQRSTNYQAFQSNSGIALSLVMRVKTAIEKHII</sequence>
<dbReference type="eggNOG" id="ENOG502TIAF">
    <property type="taxonomic scope" value="Eukaryota"/>
</dbReference>
<dbReference type="WormBase" id="CBG16061">
    <property type="protein sequence ID" value="CBP10119"/>
    <property type="gene ID" value="WBGene00036130"/>
</dbReference>
<dbReference type="AlphaFoldDB" id="A8XN67"/>
<dbReference type="RefSeq" id="XP_045095924.1">
    <property type="nucleotide sequence ID" value="XM_045238891.1"/>
</dbReference>
<evidence type="ECO:0000313" key="2">
    <source>
        <dbReference type="EMBL" id="CAP34297.2"/>
    </source>
</evidence>
<feature type="compositionally biased region" description="Polar residues" evidence="1">
    <location>
        <begin position="154"/>
        <end position="166"/>
    </location>
</feature>
<protein>
    <submittedName>
        <fullName evidence="2">Protein CBG16061</fullName>
    </submittedName>
</protein>
<reference evidence="2 3" key="1">
    <citation type="journal article" date="2003" name="PLoS Biol.">
        <title>The genome sequence of Caenorhabditis briggsae: a platform for comparative genomics.</title>
        <authorList>
            <person name="Stein L.D."/>
            <person name="Bao Z."/>
            <person name="Blasiar D."/>
            <person name="Blumenthal T."/>
            <person name="Brent M.R."/>
            <person name="Chen N."/>
            <person name="Chinwalla A."/>
            <person name="Clarke L."/>
            <person name="Clee C."/>
            <person name="Coghlan A."/>
            <person name="Coulson A."/>
            <person name="D'Eustachio P."/>
            <person name="Fitch D.H."/>
            <person name="Fulton L.A."/>
            <person name="Fulton R.E."/>
            <person name="Griffiths-Jones S."/>
            <person name="Harris T.W."/>
            <person name="Hillier L.W."/>
            <person name="Kamath R."/>
            <person name="Kuwabara P.E."/>
            <person name="Mardis E.R."/>
            <person name="Marra M.A."/>
            <person name="Miner T.L."/>
            <person name="Minx P."/>
            <person name="Mullikin J.C."/>
            <person name="Plumb R.W."/>
            <person name="Rogers J."/>
            <person name="Schein J.E."/>
            <person name="Sohrmann M."/>
            <person name="Spieth J."/>
            <person name="Stajich J.E."/>
            <person name="Wei C."/>
            <person name="Willey D."/>
            <person name="Wilson R.K."/>
            <person name="Durbin R."/>
            <person name="Waterston R.H."/>
        </authorList>
    </citation>
    <scope>NUCLEOTIDE SEQUENCE [LARGE SCALE GENOMIC DNA]</scope>
    <source>
        <strain evidence="2 3">AF16</strain>
    </source>
</reference>